<protein>
    <recommendedName>
        <fullName evidence="2">PiggyBac transposable element-derived protein domain-containing protein</fullName>
    </recommendedName>
</protein>
<organism evidence="3 4">
    <name type="scientific">Rhamnusium bicolor</name>
    <dbReference type="NCBI Taxonomy" id="1586634"/>
    <lineage>
        <taxon>Eukaryota</taxon>
        <taxon>Metazoa</taxon>
        <taxon>Ecdysozoa</taxon>
        <taxon>Arthropoda</taxon>
        <taxon>Hexapoda</taxon>
        <taxon>Insecta</taxon>
        <taxon>Pterygota</taxon>
        <taxon>Neoptera</taxon>
        <taxon>Endopterygota</taxon>
        <taxon>Coleoptera</taxon>
        <taxon>Polyphaga</taxon>
        <taxon>Cucujiformia</taxon>
        <taxon>Chrysomeloidea</taxon>
        <taxon>Cerambycidae</taxon>
        <taxon>Lepturinae</taxon>
        <taxon>Rhagiini</taxon>
        <taxon>Rhamnusium</taxon>
    </lineage>
</organism>
<dbReference type="Pfam" id="PF13843">
    <property type="entry name" value="DDE_Tnp_1_7"/>
    <property type="match status" value="1"/>
</dbReference>
<keyword evidence="4" id="KW-1185">Reference proteome</keyword>
<dbReference type="InterPro" id="IPR029526">
    <property type="entry name" value="PGBD"/>
</dbReference>
<feature type="transmembrane region" description="Helical" evidence="1">
    <location>
        <begin position="51"/>
        <end position="73"/>
    </location>
</feature>
<name>A0AAV8YDD8_9CUCU</name>
<dbReference type="PANTHER" id="PTHR46599:SF3">
    <property type="entry name" value="PIGGYBAC TRANSPOSABLE ELEMENT-DERIVED PROTEIN 4"/>
    <property type="match status" value="1"/>
</dbReference>
<keyword evidence="1" id="KW-1133">Transmembrane helix</keyword>
<evidence type="ECO:0000313" key="3">
    <source>
        <dbReference type="EMBL" id="KAJ8949699.1"/>
    </source>
</evidence>
<sequence length="191" mass="22090">MLLSTTHVDDKIDPESEKPMMIVDYNSTKYGVDVVDQMCASYSIARNSRRWPLTVFFNIMIIGGINAPVIYQLNNRNNSIVRREFLRTLALNLLKPYVNRRYYLQSIPRQLNSADLVLALKKLQLPQPTIPMNQSKEKQKVVMGDAIYVHERRISVLETSVLCYKWVCQEHQKIVPLSCVNCAKEDSFFCS</sequence>
<feature type="domain" description="PiggyBac transposable element-derived protein" evidence="2">
    <location>
        <begin position="14"/>
        <end position="67"/>
    </location>
</feature>
<keyword evidence="1" id="KW-0812">Transmembrane</keyword>
<keyword evidence="1" id="KW-0472">Membrane</keyword>
<evidence type="ECO:0000259" key="2">
    <source>
        <dbReference type="Pfam" id="PF13843"/>
    </source>
</evidence>
<dbReference type="AlphaFoldDB" id="A0AAV8YDD8"/>
<evidence type="ECO:0000256" key="1">
    <source>
        <dbReference type="SAM" id="Phobius"/>
    </source>
</evidence>
<comment type="caution">
    <text evidence="3">The sequence shown here is derived from an EMBL/GenBank/DDBJ whole genome shotgun (WGS) entry which is preliminary data.</text>
</comment>
<accession>A0AAV8YDD8</accession>
<dbReference type="Proteomes" id="UP001162156">
    <property type="component" value="Unassembled WGS sequence"/>
</dbReference>
<proteinExistence type="predicted"/>
<dbReference type="EMBL" id="JANEYF010002218">
    <property type="protein sequence ID" value="KAJ8949699.1"/>
    <property type="molecule type" value="Genomic_DNA"/>
</dbReference>
<reference evidence="3" key="1">
    <citation type="journal article" date="2023" name="Insect Mol. Biol.">
        <title>Genome sequencing provides insights into the evolution of gene families encoding plant cell wall-degrading enzymes in longhorned beetles.</title>
        <authorList>
            <person name="Shin N.R."/>
            <person name="Okamura Y."/>
            <person name="Kirsch R."/>
            <person name="Pauchet Y."/>
        </authorList>
    </citation>
    <scope>NUCLEOTIDE SEQUENCE</scope>
    <source>
        <strain evidence="3">RBIC_L_NR</strain>
    </source>
</reference>
<gene>
    <name evidence="3" type="ORF">NQ314_008163</name>
</gene>
<evidence type="ECO:0000313" key="4">
    <source>
        <dbReference type="Proteomes" id="UP001162156"/>
    </source>
</evidence>
<dbReference type="PANTHER" id="PTHR46599">
    <property type="entry name" value="PIGGYBAC TRANSPOSABLE ELEMENT-DERIVED PROTEIN 4"/>
    <property type="match status" value="1"/>
</dbReference>